<comment type="caution">
    <text evidence="1">The sequence shown here is derived from an EMBL/GenBank/DDBJ whole genome shotgun (WGS) entry which is preliminary data.</text>
</comment>
<evidence type="ECO:0000313" key="2">
    <source>
        <dbReference type="Proteomes" id="UP000654367"/>
    </source>
</evidence>
<name>A0ABQ2Q3U9_9GAMM</name>
<evidence type="ECO:0008006" key="3">
    <source>
        <dbReference type="Google" id="ProtNLM"/>
    </source>
</evidence>
<keyword evidence="2" id="KW-1185">Reference proteome</keyword>
<gene>
    <name evidence="1" type="ORF">GCM10009409_10990</name>
</gene>
<accession>A0ABQ2Q3U9</accession>
<dbReference type="EMBL" id="BMQV01000007">
    <property type="protein sequence ID" value="GGP46107.1"/>
    <property type="molecule type" value="Genomic_DNA"/>
</dbReference>
<dbReference type="RefSeq" id="WP_188918128.1">
    <property type="nucleotide sequence ID" value="NZ_BMQV01000007.1"/>
</dbReference>
<sequence length="267" mass="27290">MSIRIATISLTVGLVLGATIFGASYTEAESIFSLTDSADVNAELTHTQQKMTLDSQSLNQLVANTGAGKLTVKGVEGQTNIEVTADIYTDKDSDDVEIELTLNKQGDNAKFVADIESDGFMEQSPFIDVLITVPAALALDITDGSGSIKISDVAAAITLKDGSGSIVMDHVGAVKLADGSGSINMKDVNGDVTLQDGSGSINISQVTGDIEVSDGSGSINIDQVNGKVTISDGSGGINVSNTKGLEIVSAGSGGVNHQDIDGPVIVN</sequence>
<evidence type="ECO:0000313" key="1">
    <source>
        <dbReference type="EMBL" id="GGP46107.1"/>
    </source>
</evidence>
<dbReference type="Proteomes" id="UP000654367">
    <property type="component" value="Unassembled WGS sequence"/>
</dbReference>
<protein>
    <recommendedName>
        <fullName evidence="3">Adhesin domain-containing protein</fullName>
    </recommendedName>
</protein>
<proteinExistence type="predicted"/>
<organism evidence="1 2">
    <name type="scientific">Shewanella saliphila</name>
    <dbReference type="NCBI Taxonomy" id="2282698"/>
    <lineage>
        <taxon>Bacteria</taxon>
        <taxon>Pseudomonadati</taxon>
        <taxon>Pseudomonadota</taxon>
        <taxon>Gammaproteobacteria</taxon>
        <taxon>Alteromonadales</taxon>
        <taxon>Shewanellaceae</taxon>
        <taxon>Shewanella</taxon>
    </lineage>
</organism>
<reference evidence="2" key="1">
    <citation type="journal article" date="2019" name="Int. J. Syst. Evol. Microbiol.">
        <title>The Global Catalogue of Microorganisms (GCM) 10K type strain sequencing project: providing services to taxonomists for standard genome sequencing and annotation.</title>
        <authorList>
            <consortium name="The Broad Institute Genomics Platform"/>
            <consortium name="The Broad Institute Genome Sequencing Center for Infectious Disease"/>
            <person name="Wu L."/>
            <person name="Ma J."/>
        </authorList>
    </citation>
    <scope>NUCLEOTIDE SEQUENCE [LARGE SCALE GENOMIC DNA]</scope>
    <source>
        <strain evidence="2">JCM 32304</strain>
    </source>
</reference>